<dbReference type="HOGENOM" id="CLU_059885_0_0_3"/>
<proteinExistence type="predicted"/>
<keyword evidence="2" id="KW-1185">Reference proteome</keyword>
<dbReference type="SUPFAM" id="SSF48452">
    <property type="entry name" value="TPR-like"/>
    <property type="match status" value="1"/>
</dbReference>
<dbReference type="EMBL" id="CP003587">
    <property type="protein sequence ID" value="AGY56829.1"/>
    <property type="molecule type" value="Genomic_DNA"/>
</dbReference>
<dbReference type="eggNOG" id="COG0457">
    <property type="taxonomic scope" value="Bacteria"/>
</dbReference>
<dbReference type="AlphaFoldDB" id="U5QGV3"/>
<gene>
    <name evidence="1" type="ORF">GKIL_0583</name>
</gene>
<evidence type="ECO:0000313" key="1">
    <source>
        <dbReference type="EMBL" id="AGY56829.1"/>
    </source>
</evidence>
<protein>
    <submittedName>
        <fullName evidence="1">Uncharacterized protein</fullName>
    </submittedName>
</protein>
<dbReference type="Gene3D" id="1.25.40.10">
    <property type="entry name" value="Tetratricopeptide repeat domain"/>
    <property type="match status" value="1"/>
</dbReference>
<organism evidence="1 2">
    <name type="scientific">Gloeobacter kilaueensis (strain ATCC BAA-2537 / CCAP 1431/1 / ULC 316 / JS1)</name>
    <dbReference type="NCBI Taxonomy" id="1183438"/>
    <lineage>
        <taxon>Bacteria</taxon>
        <taxon>Bacillati</taxon>
        <taxon>Cyanobacteriota</taxon>
        <taxon>Cyanophyceae</taxon>
        <taxon>Gloeobacterales</taxon>
        <taxon>Gloeobacteraceae</taxon>
        <taxon>Gloeobacter</taxon>
    </lineage>
</organism>
<name>U5QGV3_GLOK1</name>
<dbReference type="InterPro" id="IPR011990">
    <property type="entry name" value="TPR-like_helical_dom_sf"/>
</dbReference>
<accession>U5QGV3</accession>
<dbReference type="OrthoDB" id="9777400at2"/>
<dbReference type="PATRIC" id="fig|1183438.3.peg.583"/>
<dbReference type="STRING" id="1183438.GKIL_0583"/>
<dbReference type="KEGG" id="glj:GKIL_0583"/>
<evidence type="ECO:0000313" key="2">
    <source>
        <dbReference type="Proteomes" id="UP000017396"/>
    </source>
</evidence>
<sequence>MRPLFAGVVWWFIGLVWAGAVQATPYLPASDNQVLERLRTRPADPAARELRALRNRLAQKPRDLQLATGLAKRYIEQGRLEADPRYNGYAQAALAPWWNAPHPQPPVLVLRATLRQSNHDFDGAVADLEQARKVAPADPQVWVTLALVRQVRGEYAEAKRDCLPLLHLSTELVAITCLGSVASLNGQAAESFALLERVLARSSTASAAEKLWAQTVLAEMAVRLRHPGLAAPLFKRALATGPDSYLLAAYADFLLDENRPQEAIALLKDHTRVDALLLRLAIAEAAVGAPEAANHRQALAARFAAARLRGDTVHRREEARFALELERQPAQALALALANWQVQREPADARVLLAAALAAQDREAARPVQAWLRRNHLEDARLAALDRQLGR</sequence>
<reference evidence="1 2" key="1">
    <citation type="journal article" date="2013" name="PLoS ONE">
        <title>Cultivation and Complete Genome Sequencing of Gloeobacter kilaueensis sp. nov., from a Lava Cave in Kilauea Caldera, Hawai'i.</title>
        <authorList>
            <person name="Saw J.H."/>
            <person name="Schatz M."/>
            <person name="Brown M.V."/>
            <person name="Kunkel D.D."/>
            <person name="Foster J.S."/>
            <person name="Shick H."/>
            <person name="Christensen S."/>
            <person name="Hou S."/>
            <person name="Wan X."/>
            <person name="Donachie S.P."/>
        </authorList>
    </citation>
    <scope>NUCLEOTIDE SEQUENCE [LARGE SCALE GENOMIC DNA]</scope>
    <source>
        <strain evidence="2">JS</strain>
    </source>
</reference>
<dbReference type="Proteomes" id="UP000017396">
    <property type="component" value="Chromosome"/>
</dbReference>
<dbReference type="RefSeq" id="WP_023171865.1">
    <property type="nucleotide sequence ID" value="NC_022600.1"/>
</dbReference>